<keyword evidence="2 4" id="KW-0479">Metal-binding</keyword>
<feature type="binding site" evidence="4">
    <location>
        <position position="110"/>
    </location>
    <ligand>
        <name>Mn(2+)</name>
        <dbReference type="ChEBI" id="CHEBI:29035"/>
        <label>1</label>
    </ligand>
</feature>
<dbReference type="PROSITE" id="PS51409">
    <property type="entry name" value="ARGINASE_2"/>
    <property type="match status" value="1"/>
</dbReference>
<dbReference type="InterPro" id="IPR006035">
    <property type="entry name" value="Ureohydrolase"/>
</dbReference>
<feature type="binding site" evidence="4">
    <location>
        <position position="133"/>
    </location>
    <ligand>
        <name>Mn(2+)</name>
        <dbReference type="ChEBI" id="CHEBI:29035"/>
        <label>1</label>
    </ligand>
</feature>
<feature type="binding site" evidence="4">
    <location>
        <position position="135"/>
    </location>
    <ligand>
        <name>Mn(2+)</name>
        <dbReference type="ChEBI" id="CHEBI:29035"/>
        <label>1</label>
    </ligand>
</feature>
<dbReference type="PANTHER" id="PTHR11358">
    <property type="entry name" value="ARGINASE/AGMATINASE"/>
    <property type="match status" value="1"/>
</dbReference>
<reference evidence="6 7" key="1">
    <citation type="submission" date="2020-10" db="EMBL/GenBank/DDBJ databases">
        <title>Ca. Dormibacterota MAGs.</title>
        <authorList>
            <person name="Montgomery K."/>
        </authorList>
    </citation>
    <scope>NUCLEOTIDE SEQUENCE [LARGE SCALE GENOMIC DNA]</scope>
    <source>
        <strain evidence="6">SC8811_S16_3</strain>
    </source>
</reference>
<feature type="binding site" evidence="4">
    <location>
        <position position="137"/>
    </location>
    <ligand>
        <name>Mn(2+)</name>
        <dbReference type="ChEBI" id="CHEBI:29035"/>
        <label>1</label>
    </ligand>
</feature>
<sequence length="295" mass="31474">MTSMNLVGLKAWGGIPEAPLESARIVLAGLAYDGSAVYRRGAAEAPVAIRRLSPVMPAVDERGRGLDRLSIFDLGDLSLGEAVETGWQAAAERLATVPNDAFLTVLGGDHCCAIPILAAQARRHPELAVLWVDAHPDLCDASRGGRWTCGCALRRALEVAGLEPRRVALAGCRDIDADELEYVREQGLVMVPTVDFASDFATAGKRVLDALGDRPVHVSLDIDVLDPAYAPGTEIASAGGWTTRQVLDLLAEANRRCRLVGLDICEISPNLDHADVTGLAALKVLFETWSAVAHR</sequence>
<protein>
    <submittedName>
        <fullName evidence="6">Arginase family protein</fullName>
    </submittedName>
</protein>
<comment type="similarity">
    <text evidence="1">Belongs to the arginase family. Agmatinase subfamily.</text>
</comment>
<dbReference type="GO" id="GO:0046872">
    <property type="term" value="F:metal ion binding"/>
    <property type="evidence" value="ECO:0007669"/>
    <property type="project" value="UniProtKB-KW"/>
</dbReference>
<dbReference type="AlphaFoldDB" id="A0A934NC77"/>
<evidence type="ECO:0000256" key="4">
    <source>
        <dbReference type="PIRSR" id="PIRSR036979-1"/>
    </source>
</evidence>
<dbReference type="InterPro" id="IPR023696">
    <property type="entry name" value="Ureohydrolase_dom_sf"/>
</dbReference>
<evidence type="ECO:0000313" key="6">
    <source>
        <dbReference type="EMBL" id="MBJ7603186.1"/>
    </source>
</evidence>
<dbReference type="PIRSF" id="PIRSF036979">
    <property type="entry name" value="Arginase"/>
    <property type="match status" value="1"/>
</dbReference>
<organism evidence="6 7">
    <name type="scientific">Candidatus Dormiibacter inghamiae</name>
    <dbReference type="NCBI Taxonomy" id="3127013"/>
    <lineage>
        <taxon>Bacteria</taxon>
        <taxon>Bacillati</taxon>
        <taxon>Candidatus Dormiibacterota</taxon>
        <taxon>Candidatus Dormibacteria</taxon>
        <taxon>Candidatus Dormibacterales</taxon>
        <taxon>Candidatus Dormibacteraceae</taxon>
        <taxon>Candidatus Dormiibacter</taxon>
    </lineage>
</organism>
<dbReference type="PANTHER" id="PTHR11358:SF26">
    <property type="entry name" value="GUANIDINO ACID HYDROLASE, MITOCHONDRIAL"/>
    <property type="match status" value="1"/>
</dbReference>
<dbReference type="InterPro" id="IPR020855">
    <property type="entry name" value="Ureohydrolase_Mn_BS"/>
</dbReference>
<dbReference type="PROSITE" id="PS01053">
    <property type="entry name" value="ARGINASE_1"/>
    <property type="match status" value="1"/>
</dbReference>
<evidence type="ECO:0000256" key="1">
    <source>
        <dbReference type="ARBA" id="ARBA00009227"/>
    </source>
</evidence>
<dbReference type="GO" id="GO:0033389">
    <property type="term" value="P:putrescine biosynthetic process from arginine, via agmatine"/>
    <property type="evidence" value="ECO:0007669"/>
    <property type="project" value="TreeGrafter"/>
</dbReference>
<comment type="caution">
    <text evidence="6">The sequence shown here is derived from an EMBL/GenBank/DDBJ whole genome shotgun (WGS) entry which is preliminary data.</text>
</comment>
<feature type="binding site" evidence="4">
    <location>
        <position position="221"/>
    </location>
    <ligand>
        <name>Mn(2+)</name>
        <dbReference type="ChEBI" id="CHEBI:29035"/>
        <label>1</label>
    </ligand>
</feature>
<keyword evidence="3 5" id="KW-0378">Hydrolase</keyword>
<keyword evidence="4" id="KW-0464">Manganese</keyword>
<name>A0A934NC77_9BACT</name>
<dbReference type="RefSeq" id="WP_338178782.1">
    <property type="nucleotide sequence ID" value="NZ_JAEKNQ010000033.1"/>
</dbReference>
<evidence type="ECO:0000256" key="3">
    <source>
        <dbReference type="ARBA" id="ARBA00022801"/>
    </source>
</evidence>
<evidence type="ECO:0000256" key="5">
    <source>
        <dbReference type="RuleBase" id="RU003684"/>
    </source>
</evidence>
<dbReference type="EMBL" id="JAEKNQ010000033">
    <property type="protein sequence ID" value="MBJ7603186.1"/>
    <property type="molecule type" value="Genomic_DNA"/>
</dbReference>
<feature type="binding site" evidence="4">
    <location>
        <position position="223"/>
    </location>
    <ligand>
        <name>Mn(2+)</name>
        <dbReference type="ChEBI" id="CHEBI:29035"/>
        <label>1</label>
    </ligand>
</feature>
<proteinExistence type="inferred from homology"/>
<comment type="cofactor">
    <cofactor evidence="4">
        <name>Mn(2+)</name>
        <dbReference type="ChEBI" id="CHEBI:29035"/>
    </cofactor>
    <text evidence="4">Binds 2 manganese ions per subunit.</text>
</comment>
<dbReference type="Proteomes" id="UP000620075">
    <property type="component" value="Unassembled WGS sequence"/>
</dbReference>
<evidence type="ECO:0000256" key="2">
    <source>
        <dbReference type="ARBA" id="ARBA00022723"/>
    </source>
</evidence>
<dbReference type="GO" id="GO:0008783">
    <property type="term" value="F:agmatinase activity"/>
    <property type="evidence" value="ECO:0007669"/>
    <property type="project" value="TreeGrafter"/>
</dbReference>
<evidence type="ECO:0000313" key="7">
    <source>
        <dbReference type="Proteomes" id="UP000620075"/>
    </source>
</evidence>
<dbReference type="Gene3D" id="3.40.800.10">
    <property type="entry name" value="Ureohydrolase domain"/>
    <property type="match status" value="1"/>
</dbReference>
<dbReference type="SUPFAM" id="SSF52768">
    <property type="entry name" value="Arginase/deacetylase"/>
    <property type="match status" value="1"/>
</dbReference>
<gene>
    <name evidence="6" type="ORF">JF888_08375</name>
</gene>
<dbReference type="Pfam" id="PF00491">
    <property type="entry name" value="Arginase"/>
    <property type="match status" value="1"/>
</dbReference>
<accession>A0A934NC77</accession>